<feature type="compositionally biased region" description="Gly residues" evidence="3">
    <location>
        <begin position="20"/>
        <end position="30"/>
    </location>
</feature>
<dbReference type="InterPro" id="IPR050168">
    <property type="entry name" value="AAA_ATPase_domain"/>
</dbReference>
<gene>
    <name evidence="5" type="ORF">PAPYR_3578</name>
</gene>
<dbReference type="InterPro" id="IPR041569">
    <property type="entry name" value="AAA_lid_3"/>
</dbReference>
<dbReference type="InterPro" id="IPR003593">
    <property type="entry name" value="AAA+_ATPase"/>
</dbReference>
<feature type="compositionally biased region" description="Basic residues" evidence="3">
    <location>
        <begin position="1"/>
        <end position="11"/>
    </location>
</feature>
<dbReference type="Pfam" id="PF00004">
    <property type="entry name" value="AAA"/>
    <property type="match status" value="2"/>
</dbReference>
<feature type="domain" description="AAA+ ATPase" evidence="4">
    <location>
        <begin position="86"/>
        <end position="328"/>
    </location>
</feature>
<dbReference type="Gene3D" id="3.40.50.300">
    <property type="entry name" value="P-loop containing nucleotide triphosphate hydrolases"/>
    <property type="match status" value="2"/>
</dbReference>
<reference evidence="5" key="1">
    <citation type="journal article" date="2022" name="bioRxiv">
        <title>Genomics of Preaxostyla Flagellates Illuminates Evolutionary Transitions and the Path Towards Mitochondrial Loss.</title>
        <authorList>
            <person name="Novak L.V.F."/>
            <person name="Treitli S.C."/>
            <person name="Pyrih J."/>
            <person name="Halakuc P."/>
            <person name="Pipaliya S.V."/>
            <person name="Vacek V."/>
            <person name="Brzon O."/>
            <person name="Soukal P."/>
            <person name="Eme L."/>
            <person name="Dacks J.B."/>
            <person name="Karnkowska A."/>
            <person name="Elias M."/>
            <person name="Hampl V."/>
        </authorList>
    </citation>
    <scope>NUCLEOTIDE SEQUENCE</scope>
    <source>
        <strain evidence="5">RCP-MX</strain>
    </source>
</reference>
<dbReference type="EMBL" id="JAPMOS010000014">
    <property type="protein sequence ID" value="KAJ4460189.1"/>
    <property type="molecule type" value="Genomic_DNA"/>
</dbReference>
<protein>
    <submittedName>
        <fullName evidence="5">Ribosome biogenesis ATPase RIX7</fullName>
    </submittedName>
</protein>
<comment type="caution">
    <text evidence="5">The sequence shown here is derived from an EMBL/GenBank/DDBJ whole genome shotgun (WGS) entry which is preliminary data.</text>
</comment>
<keyword evidence="2" id="KW-0067">ATP-binding</keyword>
<dbReference type="Proteomes" id="UP001141327">
    <property type="component" value="Unassembled WGS sequence"/>
</dbReference>
<keyword evidence="1" id="KW-0547">Nucleotide-binding</keyword>
<feature type="domain" description="AAA+ ATPase" evidence="4">
    <location>
        <begin position="651"/>
        <end position="779"/>
    </location>
</feature>
<feature type="region of interest" description="Disordered" evidence="3">
    <location>
        <begin position="852"/>
        <end position="871"/>
    </location>
</feature>
<keyword evidence="6" id="KW-1185">Reference proteome</keyword>
<dbReference type="SUPFAM" id="SSF52540">
    <property type="entry name" value="P-loop containing nucleoside triphosphate hydrolases"/>
    <property type="match status" value="2"/>
</dbReference>
<dbReference type="PANTHER" id="PTHR23077">
    <property type="entry name" value="AAA-FAMILY ATPASE"/>
    <property type="match status" value="1"/>
</dbReference>
<evidence type="ECO:0000256" key="1">
    <source>
        <dbReference type="ARBA" id="ARBA00022741"/>
    </source>
</evidence>
<dbReference type="Pfam" id="PF17862">
    <property type="entry name" value="AAA_lid_3"/>
    <property type="match status" value="1"/>
</dbReference>
<feature type="compositionally biased region" description="Basic residues" evidence="3">
    <location>
        <begin position="169"/>
        <end position="180"/>
    </location>
</feature>
<feature type="compositionally biased region" description="Acidic residues" evidence="3">
    <location>
        <begin position="479"/>
        <end position="497"/>
    </location>
</feature>
<feature type="compositionally biased region" description="Pro residues" evidence="3">
    <location>
        <begin position="423"/>
        <end position="432"/>
    </location>
</feature>
<feature type="region of interest" description="Disordered" evidence="3">
    <location>
        <begin position="1"/>
        <end position="44"/>
    </location>
</feature>
<proteinExistence type="predicted"/>
<feature type="compositionally biased region" description="Pro residues" evidence="3">
    <location>
        <begin position="458"/>
        <end position="468"/>
    </location>
</feature>
<name>A0ABQ8US64_9EUKA</name>
<feature type="region of interest" description="Disordered" evidence="3">
    <location>
        <begin position="162"/>
        <end position="190"/>
    </location>
</feature>
<evidence type="ECO:0000259" key="4">
    <source>
        <dbReference type="SMART" id="SM00382"/>
    </source>
</evidence>
<evidence type="ECO:0000313" key="6">
    <source>
        <dbReference type="Proteomes" id="UP001141327"/>
    </source>
</evidence>
<evidence type="ECO:0000256" key="2">
    <source>
        <dbReference type="ARBA" id="ARBA00022840"/>
    </source>
</evidence>
<evidence type="ECO:0000313" key="5">
    <source>
        <dbReference type="EMBL" id="KAJ4460189.1"/>
    </source>
</evidence>
<dbReference type="PANTHER" id="PTHR23077:SF171">
    <property type="entry name" value="NUCLEAR VALOSIN-CONTAINING PROTEIN-LIKE"/>
    <property type="match status" value="1"/>
</dbReference>
<organism evidence="5 6">
    <name type="scientific">Paratrimastix pyriformis</name>
    <dbReference type="NCBI Taxonomy" id="342808"/>
    <lineage>
        <taxon>Eukaryota</taxon>
        <taxon>Metamonada</taxon>
        <taxon>Preaxostyla</taxon>
        <taxon>Paratrimastigidae</taxon>
        <taxon>Paratrimastix</taxon>
    </lineage>
</organism>
<dbReference type="InterPro" id="IPR003959">
    <property type="entry name" value="ATPase_AAA_core"/>
</dbReference>
<sequence length="925" mass="98680">MPTSGLRRRRRVSDSPAVGTGCGTGGLGGDAEGESGATAPVSHRTTTHYTLNDVAGIEKAVTALREVCEHPLNVPSLFTAVCKVPPPRGILLVGPSGCGKTLLAQAMAGSATSLLSPSRPALSRPLALSPSLALSRPPLAPLALSPSRPLALSPSLALSRPLSPSPLTSHRHPSWSHHSFRSPPPPPPIHPSQEMAYHGVTFLTCNAPELVSGVSGESEANIRALFAEAEQCSPSLLFLDDIDAIAPRRETAQREMERRIVSQLTQCMEALGTSAQAAIGNGTGVGAGGRPLPVYRPVIVIAATSRPDSIDTVLRGRFDREVELGVPDEKARLAILKVLTRPLRLDPSVDLNLLAQKTPGSVAPFFNFSIFNSFFSWKFHSSLYVGGDLRALASEATGSFIQRITRVASRLARESVDATPVAALPPPPPQPPATGRQLQASPRTRPPTRPQLQLQPPAHSPRQPPTRPPRPRPARPAPSEDEHDLEAEEAAAAEDPDGQQQQQQPQPQMCEDEGHPEDLVILTTDDEPTRALKLRRIERRRIRAMVARLLAKRAARASGEAVAMAVEDQAAEAAASDDEDAKLLDQAITMADFDEAIKRVQPSAMREGFETIPNVTWDDVGALDDLRAELQQQVVLRIRYPDFFTRYNINQSVGILLYGPPGCGKTLLAKALARESGATFISIKGPELLNKYVGESERAVRAPCVVFFDELDALSPKRSGESNAHMDRVVDQLLTEMDGVGAAHNGVFVIGATNRRELIDEAMLRPGRLGKELEVPLPDAAGRLQILKAATRHTPLEPALDLRAIADQCPDGFSGADLAALANEASLVALREDLARFTAALPQAALPLAEDRAPTSAAPAPPPVVGSGSGAVGQAHFQTALKKLLEERSHRRKGYKHLPGSRIAAGIIPPAAGVPPATPTPLPDA</sequence>
<dbReference type="Gene3D" id="1.10.8.60">
    <property type="match status" value="2"/>
</dbReference>
<accession>A0ABQ8US64</accession>
<dbReference type="InterPro" id="IPR027417">
    <property type="entry name" value="P-loop_NTPase"/>
</dbReference>
<feature type="region of interest" description="Disordered" evidence="3">
    <location>
        <begin position="419"/>
        <end position="513"/>
    </location>
</feature>
<dbReference type="SMART" id="SM00382">
    <property type="entry name" value="AAA"/>
    <property type="match status" value="2"/>
</dbReference>
<evidence type="ECO:0000256" key="3">
    <source>
        <dbReference type="SAM" id="MobiDB-lite"/>
    </source>
</evidence>
<feature type="compositionally biased region" description="Low complexity" evidence="3">
    <location>
        <begin position="498"/>
        <end position="509"/>
    </location>
</feature>